<protein>
    <submittedName>
        <fullName evidence="3">Lysophospholipase L1</fullName>
    </submittedName>
</protein>
<keyword evidence="4" id="KW-1185">Reference proteome</keyword>
<dbReference type="InterPro" id="IPR036514">
    <property type="entry name" value="SGNH_hydro_sf"/>
</dbReference>
<dbReference type="GO" id="GO:0004622">
    <property type="term" value="F:phosphatidylcholine lysophospholipase activity"/>
    <property type="evidence" value="ECO:0007669"/>
    <property type="project" value="TreeGrafter"/>
</dbReference>
<dbReference type="Pfam" id="PF13472">
    <property type="entry name" value="Lipase_GDSL_2"/>
    <property type="match status" value="1"/>
</dbReference>
<organism evidence="3 4">
    <name type="scientific">Pseudarcicella hirudinis</name>
    <dbReference type="NCBI Taxonomy" id="1079859"/>
    <lineage>
        <taxon>Bacteria</taxon>
        <taxon>Pseudomonadati</taxon>
        <taxon>Bacteroidota</taxon>
        <taxon>Cytophagia</taxon>
        <taxon>Cytophagales</taxon>
        <taxon>Flectobacillaceae</taxon>
        <taxon>Pseudarcicella</taxon>
    </lineage>
</organism>
<dbReference type="CDD" id="cd04502">
    <property type="entry name" value="SGNH_hydrolase_like_7"/>
    <property type="match status" value="1"/>
</dbReference>
<gene>
    <name evidence="3" type="ORF">SAMN04515674_11928</name>
</gene>
<evidence type="ECO:0000313" key="3">
    <source>
        <dbReference type="EMBL" id="SFQ44174.1"/>
    </source>
</evidence>
<name>A0A1I5YIZ5_9BACT</name>
<dbReference type="InterPro" id="IPR051532">
    <property type="entry name" value="Ester_Hydrolysis_Enzymes"/>
</dbReference>
<evidence type="ECO:0000313" key="4">
    <source>
        <dbReference type="Proteomes" id="UP000199306"/>
    </source>
</evidence>
<dbReference type="PANTHER" id="PTHR30383:SF5">
    <property type="entry name" value="SGNH HYDROLASE-TYPE ESTERASE DOMAIN-CONTAINING PROTEIN"/>
    <property type="match status" value="1"/>
</dbReference>
<reference evidence="3 4" key="1">
    <citation type="submission" date="2016-10" db="EMBL/GenBank/DDBJ databases">
        <authorList>
            <person name="de Groot N.N."/>
        </authorList>
    </citation>
    <scope>NUCLEOTIDE SEQUENCE [LARGE SCALE GENOMIC DNA]</scope>
    <source>
        <strain evidence="4">E92,LMG 26720,CCM 7988</strain>
    </source>
</reference>
<dbReference type="EMBL" id="FOXH01000019">
    <property type="protein sequence ID" value="SFQ44174.1"/>
    <property type="molecule type" value="Genomic_DNA"/>
</dbReference>
<feature type="domain" description="SGNH hydrolase-type esterase" evidence="2">
    <location>
        <begin position="66"/>
        <end position="209"/>
    </location>
</feature>
<proteinExistence type="predicted"/>
<accession>A0A1I5YIZ5</accession>
<dbReference type="Proteomes" id="UP000199306">
    <property type="component" value="Unassembled WGS sequence"/>
</dbReference>
<dbReference type="AlphaFoldDB" id="A0A1I5YIZ5"/>
<feature type="chain" id="PRO_5011493589" evidence="1">
    <location>
        <begin position="25"/>
        <end position="224"/>
    </location>
</feature>
<dbReference type="STRING" id="1079859.SAMN04515674_11928"/>
<sequence>MHSESIMKKLLIICFLLSARFGFAQHAFENEIQTFEKQDADVKPAKGTTLFVGSSSFRLWVTFTNDMKGFQAINRGFGGSQMSDVLYFFDRVVKPYQPKWIFLYEGDNDINSGENPEAIYAEFQEFVSKVKRELPGTRIAFVGLRPSLARLQNMDKQKQLNSLVKSYCSQTEGMYFIDTFSPFFDEKNELLKDIFVADNLHLNTKGYQIWTNTITHFMAEKGVK</sequence>
<evidence type="ECO:0000259" key="2">
    <source>
        <dbReference type="Pfam" id="PF13472"/>
    </source>
</evidence>
<dbReference type="Gene3D" id="3.40.50.1110">
    <property type="entry name" value="SGNH hydrolase"/>
    <property type="match status" value="1"/>
</dbReference>
<dbReference type="PANTHER" id="PTHR30383">
    <property type="entry name" value="THIOESTERASE 1/PROTEASE 1/LYSOPHOSPHOLIPASE L1"/>
    <property type="match status" value="1"/>
</dbReference>
<keyword evidence="1" id="KW-0732">Signal</keyword>
<evidence type="ECO:0000256" key="1">
    <source>
        <dbReference type="SAM" id="SignalP"/>
    </source>
</evidence>
<dbReference type="InterPro" id="IPR013830">
    <property type="entry name" value="SGNH_hydro"/>
</dbReference>
<feature type="signal peptide" evidence="1">
    <location>
        <begin position="1"/>
        <end position="24"/>
    </location>
</feature>
<dbReference type="SUPFAM" id="SSF52266">
    <property type="entry name" value="SGNH hydrolase"/>
    <property type="match status" value="1"/>
</dbReference>